<keyword evidence="3" id="KW-1185">Reference proteome</keyword>
<name>A0A9P1N2D4_9PELO</name>
<feature type="chain" id="PRO_5040413616" evidence="1">
    <location>
        <begin position="17"/>
        <end position="187"/>
    </location>
</feature>
<feature type="signal peptide" evidence="1">
    <location>
        <begin position="1"/>
        <end position="16"/>
    </location>
</feature>
<sequence length="187" mass="20085">MRTILIIFQFFGFAYNQMMGYPFDYSSMFQGYNAYNPLSAYSGMGMGLYGNSFGQNGFESLYGNSMYGNGMFNGMYNSFGGAANTMNNGLFGTSFGNQQNFAANNNNNMFGGNQIGMGMGNGVMQGVTTNNGVHQGGSSLNNGNTMRSYGRRTQNYNYAAPTRQVNTPSGCGSFGCQNGGWKAASKS</sequence>
<comment type="caution">
    <text evidence="2">The sequence shown here is derived from an EMBL/GenBank/DDBJ whole genome shotgun (WGS) entry which is preliminary data.</text>
</comment>
<dbReference type="EMBL" id="CANHGI010000003">
    <property type="protein sequence ID" value="CAI5445286.1"/>
    <property type="molecule type" value="Genomic_DNA"/>
</dbReference>
<keyword evidence="1" id="KW-0732">Signal</keyword>
<evidence type="ECO:0000313" key="2">
    <source>
        <dbReference type="EMBL" id="CAI5445286.1"/>
    </source>
</evidence>
<dbReference type="AlphaFoldDB" id="A0A9P1N2D4"/>
<accession>A0A9P1N2D4</accession>
<dbReference type="OrthoDB" id="5868221at2759"/>
<proteinExistence type="predicted"/>
<protein>
    <submittedName>
        <fullName evidence="2">Uncharacterized protein</fullName>
    </submittedName>
</protein>
<organism evidence="2 3">
    <name type="scientific">Caenorhabditis angaria</name>
    <dbReference type="NCBI Taxonomy" id="860376"/>
    <lineage>
        <taxon>Eukaryota</taxon>
        <taxon>Metazoa</taxon>
        <taxon>Ecdysozoa</taxon>
        <taxon>Nematoda</taxon>
        <taxon>Chromadorea</taxon>
        <taxon>Rhabditida</taxon>
        <taxon>Rhabditina</taxon>
        <taxon>Rhabditomorpha</taxon>
        <taxon>Rhabditoidea</taxon>
        <taxon>Rhabditidae</taxon>
        <taxon>Peloderinae</taxon>
        <taxon>Caenorhabditis</taxon>
    </lineage>
</organism>
<dbReference type="Proteomes" id="UP001152747">
    <property type="component" value="Unassembled WGS sequence"/>
</dbReference>
<evidence type="ECO:0000313" key="3">
    <source>
        <dbReference type="Proteomes" id="UP001152747"/>
    </source>
</evidence>
<gene>
    <name evidence="2" type="ORF">CAMP_LOCUS7923</name>
</gene>
<reference evidence="2" key="1">
    <citation type="submission" date="2022-11" db="EMBL/GenBank/DDBJ databases">
        <authorList>
            <person name="Kikuchi T."/>
        </authorList>
    </citation>
    <scope>NUCLEOTIDE SEQUENCE</scope>
    <source>
        <strain evidence="2">PS1010</strain>
    </source>
</reference>
<evidence type="ECO:0000256" key="1">
    <source>
        <dbReference type="SAM" id="SignalP"/>
    </source>
</evidence>